<organism evidence="2 3">
    <name type="scientific">Cohnella endophytica</name>
    <dbReference type="NCBI Taxonomy" id="2419778"/>
    <lineage>
        <taxon>Bacteria</taxon>
        <taxon>Bacillati</taxon>
        <taxon>Bacillota</taxon>
        <taxon>Bacilli</taxon>
        <taxon>Bacillales</taxon>
        <taxon>Paenibacillaceae</taxon>
        <taxon>Cohnella</taxon>
    </lineage>
</organism>
<reference evidence="2 3" key="1">
    <citation type="submission" date="2018-10" db="EMBL/GenBank/DDBJ databases">
        <title>Cohnella sp. M2MS4P-1, whole genome shotgun sequence.</title>
        <authorList>
            <person name="Tuo L."/>
        </authorList>
    </citation>
    <scope>NUCLEOTIDE SEQUENCE [LARGE SCALE GENOMIC DNA]</scope>
    <source>
        <strain evidence="2 3">M2MS4P-1</strain>
    </source>
</reference>
<dbReference type="InterPro" id="IPR022742">
    <property type="entry name" value="Hydrolase_4"/>
</dbReference>
<dbReference type="Proteomes" id="UP000282076">
    <property type="component" value="Unassembled WGS sequence"/>
</dbReference>
<dbReference type="AlphaFoldDB" id="A0A494XHD1"/>
<feature type="domain" description="Serine aminopeptidase S33" evidence="1">
    <location>
        <begin position="43"/>
        <end position="267"/>
    </location>
</feature>
<evidence type="ECO:0000313" key="2">
    <source>
        <dbReference type="EMBL" id="RKP50050.1"/>
    </source>
</evidence>
<name>A0A494XHD1_9BACL</name>
<keyword evidence="3" id="KW-1185">Reference proteome</keyword>
<keyword evidence="2" id="KW-0378">Hydrolase</keyword>
<comment type="caution">
    <text evidence="2">The sequence shown here is derived from an EMBL/GenBank/DDBJ whole genome shotgun (WGS) entry which is preliminary data.</text>
</comment>
<gene>
    <name evidence="2" type="ORF">D7Z26_19750</name>
</gene>
<dbReference type="EMBL" id="RBZM01000008">
    <property type="protein sequence ID" value="RKP50050.1"/>
    <property type="molecule type" value="Genomic_DNA"/>
</dbReference>
<dbReference type="Gene3D" id="3.40.50.1820">
    <property type="entry name" value="alpha/beta hydrolase"/>
    <property type="match status" value="1"/>
</dbReference>
<proteinExistence type="predicted"/>
<dbReference type="Pfam" id="PF12146">
    <property type="entry name" value="Hydrolase_4"/>
    <property type="match status" value="1"/>
</dbReference>
<accession>A0A494XHD1</accession>
<dbReference type="GO" id="GO:0016787">
    <property type="term" value="F:hydrolase activity"/>
    <property type="evidence" value="ECO:0007669"/>
    <property type="project" value="UniProtKB-KW"/>
</dbReference>
<evidence type="ECO:0000259" key="1">
    <source>
        <dbReference type="Pfam" id="PF12146"/>
    </source>
</evidence>
<dbReference type="InterPro" id="IPR029058">
    <property type="entry name" value="AB_hydrolase_fold"/>
</dbReference>
<sequence length="296" mass="33892">MQGEREPSRPPRRPFMYERLLPPIQTYEARDGKSLCYRHYEAQSDKLLILLHGISEDGQYLHPLADFIAKRRLAQVIVPDLRGYGLHPVRRGDVEYVGQHDHDIEDLTQWLKRRNVKYRTLVMGGHSGGGANVIRLATHRLAKEIGGYLLLAPSIHPKAPINHEKDPWSAIQLRKNRIATLNVLNAVGLRYLNGLVVMSNDKPIAGRHGRETLELSYRLLMSRTTKRKYERSLRAMTQPTLVLVGEKEEVFISGQYAPLFAEYNQAKVEMILDADHDGILSNEDTFKEVERWLSGL</sequence>
<evidence type="ECO:0000313" key="3">
    <source>
        <dbReference type="Proteomes" id="UP000282076"/>
    </source>
</evidence>
<dbReference type="SUPFAM" id="SSF53474">
    <property type="entry name" value="alpha/beta-Hydrolases"/>
    <property type="match status" value="1"/>
</dbReference>
<protein>
    <submittedName>
        <fullName evidence="2">Alpha/beta hydrolase</fullName>
    </submittedName>
</protein>